<dbReference type="InterPro" id="IPR013785">
    <property type="entry name" value="Aldolase_TIM"/>
</dbReference>
<dbReference type="PANTHER" id="PTHR32179">
    <property type="entry name" value="NICOTINATE-NUCLEOTIDE PYROPHOSPHORYLASE [CARBOXYLATING]"/>
    <property type="match status" value="1"/>
</dbReference>
<dbReference type="InterPro" id="IPR027277">
    <property type="entry name" value="NadC/ModD"/>
</dbReference>
<evidence type="ECO:0000259" key="13">
    <source>
        <dbReference type="Pfam" id="PF01729"/>
    </source>
</evidence>
<comment type="function">
    <text evidence="1">Involved in the catabolism of quinolinic acid (QA).</text>
</comment>
<dbReference type="FunFam" id="3.20.20.70:FF:000030">
    <property type="entry name" value="Nicotinate-nucleotide pyrophosphorylase, carboxylating"/>
    <property type="match status" value="1"/>
</dbReference>
<dbReference type="UniPathway" id="UPA00253">
    <property type="reaction ID" value="UER00331"/>
</dbReference>
<dbReference type="FunFam" id="3.90.1170.20:FF:000001">
    <property type="entry name" value="Nicotinate-nucleotide diphosphorylase (Carboxylating)"/>
    <property type="match status" value="1"/>
</dbReference>
<dbReference type="SUPFAM" id="SSF54675">
    <property type="entry name" value="Nicotinate/Quinolinate PRTase N-terminal domain-like"/>
    <property type="match status" value="1"/>
</dbReference>
<evidence type="ECO:0000313" key="15">
    <source>
        <dbReference type="EMBL" id="GAF36887.1"/>
    </source>
</evidence>
<keyword evidence="6" id="KW-0662">Pyridine nucleotide biosynthesis</keyword>
<dbReference type="EC" id="2.4.2.19" evidence="5"/>
<evidence type="ECO:0000256" key="8">
    <source>
        <dbReference type="ARBA" id="ARBA00022679"/>
    </source>
</evidence>
<evidence type="ECO:0000256" key="1">
    <source>
        <dbReference type="ARBA" id="ARBA00003237"/>
    </source>
</evidence>
<comment type="similarity">
    <text evidence="3 12">Belongs to the NadC/ModD family.</text>
</comment>
<organism evidence="15 17">
    <name type="scientific">Lentilactobacillus farraginis DSM 18382 = JCM 14108</name>
    <dbReference type="NCBI Taxonomy" id="1423743"/>
    <lineage>
        <taxon>Bacteria</taxon>
        <taxon>Bacillati</taxon>
        <taxon>Bacillota</taxon>
        <taxon>Bacilli</taxon>
        <taxon>Lactobacillales</taxon>
        <taxon>Lactobacillaceae</taxon>
        <taxon>Lentilactobacillus</taxon>
    </lineage>
</organism>
<accession>X0PIE0</accession>
<dbReference type="AlphaFoldDB" id="X0PIE0"/>
<keyword evidence="7 12" id="KW-0328">Glycosyltransferase</keyword>
<dbReference type="GO" id="GO:0004514">
    <property type="term" value="F:nicotinate-nucleotide diphosphorylase (carboxylating) activity"/>
    <property type="evidence" value="ECO:0007669"/>
    <property type="project" value="UniProtKB-EC"/>
</dbReference>
<dbReference type="GO" id="GO:0005737">
    <property type="term" value="C:cytoplasm"/>
    <property type="evidence" value="ECO:0007669"/>
    <property type="project" value="TreeGrafter"/>
</dbReference>
<reference evidence="15" key="1">
    <citation type="journal article" date="2014" name="Genome Announc.">
        <title>Draft Genome Sequences of Two Lactobacillus Strains, L. farraginis JCM 14108T and L. composti JCM 14202T, Isolated from Compost of Distilled Shochu Residue.</title>
        <authorList>
            <person name="Yuki M."/>
            <person name="Oshima K."/>
            <person name="Suda W."/>
            <person name="Kitahara M."/>
            <person name="Kitamura K."/>
            <person name="Iida T."/>
            <person name="Hattori M."/>
            <person name="Ohkuma M."/>
        </authorList>
    </citation>
    <scope>NUCLEOTIDE SEQUENCE [LARGE SCALE GENOMIC DNA]</scope>
    <source>
        <strain evidence="15">JCM 14108</strain>
    </source>
</reference>
<dbReference type="Pfam" id="PF01729">
    <property type="entry name" value="QRPTase_C"/>
    <property type="match status" value="1"/>
</dbReference>
<keyword evidence="8 12" id="KW-0808">Transferase</keyword>
<dbReference type="Proteomes" id="UP000019488">
    <property type="component" value="Unassembled WGS sequence"/>
</dbReference>
<dbReference type="GO" id="GO:0009435">
    <property type="term" value="P:NAD+ biosynthetic process"/>
    <property type="evidence" value="ECO:0007669"/>
    <property type="project" value="UniProtKB-UniPathway"/>
</dbReference>
<dbReference type="eggNOG" id="COG0157">
    <property type="taxonomic scope" value="Bacteria"/>
</dbReference>
<evidence type="ECO:0000259" key="14">
    <source>
        <dbReference type="Pfam" id="PF02749"/>
    </source>
</evidence>
<dbReference type="EMBL" id="BAKI01000019">
    <property type="protein sequence ID" value="GAF36887.1"/>
    <property type="molecule type" value="Genomic_DNA"/>
</dbReference>
<evidence type="ECO:0000256" key="12">
    <source>
        <dbReference type="PIRNR" id="PIRNR006250"/>
    </source>
</evidence>
<evidence type="ECO:0000256" key="7">
    <source>
        <dbReference type="ARBA" id="ARBA00022676"/>
    </source>
</evidence>
<evidence type="ECO:0000256" key="9">
    <source>
        <dbReference type="ARBA" id="ARBA00033102"/>
    </source>
</evidence>
<dbReference type="CDD" id="cd01572">
    <property type="entry name" value="QPRTase"/>
    <property type="match status" value="1"/>
</dbReference>
<feature type="domain" description="Quinolinate phosphoribosyl transferase C-terminal" evidence="13">
    <location>
        <begin position="107"/>
        <end position="270"/>
    </location>
</feature>
<evidence type="ECO:0000313" key="16">
    <source>
        <dbReference type="EMBL" id="KRM06354.1"/>
    </source>
</evidence>
<reference evidence="16 18" key="2">
    <citation type="journal article" date="2015" name="Genome Announc.">
        <title>Expanding the biotechnology potential of lactobacilli through comparative genomics of 213 strains and associated genera.</title>
        <authorList>
            <person name="Sun Z."/>
            <person name="Harris H.M."/>
            <person name="McCann A."/>
            <person name="Guo C."/>
            <person name="Argimon S."/>
            <person name="Zhang W."/>
            <person name="Yang X."/>
            <person name="Jeffery I.B."/>
            <person name="Cooney J.C."/>
            <person name="Kagawa T.F."/>
            <person name="Liu W."/>
            <person name="Song Y."/>
            <person name="Salvetti E."/>
            <person name="Wrobel A."/>
            <person name="Rasinkangas P."/>
            <person name="Parkhill J."/>
            <person name="Rea M.C."/>
            <person name="O'Sullivan O."/>
            <person name="Ritari J."/>
            <person name="Douillard F.P."/>
            <person name="Paul Ross R."/>
            <person name="Yang R."/>
            <person name="Briner A.E."/>
            <person name="Felis G.E."/>
            <person name="de Vos W.M."/>
            <person name="Barrangou R."/>
            <person name="Klaenhammer T.R."/>
            <person name="Caufield P.W."/>
            <person name="Cui Y."/>
            <person name="Zhang H."/>
            <person name="O'Toole P.W."/>
        </authorList>
    </citation>
    <scope>NUCLEOTIDE SEQUENCE [LARGE SCALE GENOMIC DNA]</scope>
    <source>
        <strain evidence="16 18">DSM 18382</strain>
    </source>
</reference>
<dbReference type="Pfam" id="PF02749">
    <property type="entry name" value="QRPTase_N"/>
    <property type="match status" value="1"/>
</dbReference>
<proteinExistence type="inferred from homology"/>
<evidence type="ECO:0000256" key="5">
    <source>
        <dbReference type="ARBA" id="ARBA00011944"/>
    </source>
</evidence>
<dbReference type="OrthoDB" id="9782546at2"/>
<comment type="caution">
    <text evidence="15">The sequence shown here is derived from an EMBL/GenBank/DDBJ whole genome shotgun (WGS) entry which is preliminary data.</text>
</comment>
<dbReference type="PIRSF" id="PIRSF006250">
    <property type="entry name" value="NadC_ModD"/>
    <property type="match status" value="1"/>
</dbReference>
<comment type="subunit">
    <text evidence="4">Hexamer formed by 3 homodimers.</text>
</comment>
<evidence type="ECO:0000313" key="18">
    <source>
        <dbReference type="Proteomes" id="UP000051966"/>
    </source>
</evidence>
<dbReference type="SUPFAM" id="SSF51690">
    <property type="entry name" value="Nicotinate/Quinolinate PRTase C-terminal domain-like"/>
    <property type="match status" value="1"/>
</dbReference>
<name>X0PIE0_9LACO</name>
<dbReference type="InterPro" id="IPR022412">
    <property type="entry name" value="Quinolinate_PRibosylTrfase_N"/>
</dbReference>
<evidence type="ECO:0000256" key="6">
    <source>
        <dbReference type="ARBA" id="ARBA00022642"/>
    </source>
</evidence>
<dbReference type="STRING" id="1423743.FD41_GL000624"/>
<sequence>MNPILIKEKLAAFLKEDLQFDDLSLRFLPAGQSISGSFIAKQSGIICGQQIPQIAYNLIDKAAYTPVVSDGTKVKPGQTIGRVIGTPAALLSGERVILNLMQHMSGIATKTAQMVTKLADPSIRLTDTRKTTPGLRMFDKYAVTVGGGVNHRFDLTGAIMLKDNHIALAGGVKSALLMVQRHAGPLTPIEIEVETESELRDAVSVGANVIMFDNQTPETIKKWRRLVPATIKVEASGGISEDTIADFKGCGADFISVGNLTNDVSPLDISFLIDGAVKSTPV</sequence>
<dbReference type="GO" id="GO:0034213">
    <property type="term" value="P:quinolinate catabolic process"/>
    <property type="evidence" value="ECO:0007669"/>
    <property type="project" value="TreeGrafter"/>
</dbReference>
<dbReference type="InterPro" id="IPR004393">
    <property type="entry name" value="NadC"/>
</dbReference>
<feature type="domain" description="Quinolinate phosphoribosyl transferase N-terminal" evidence="14">
    <location>
        <begin position="26"/>
        <end position="105"/>
    </location>
</feature>
<dbReference type="Gene3D" id="3.90.1170.20">
    <property type="entry name" value="Quinolinate phosphoribosyl transferase, N-terminal domain"/>
    <property type="match status" value="1"/>
</dbReference>
<dbReference type="EMBL" id="AZFY01000104">
    <property type="protein sequence ID" value="KRM06354.1"/>
    <property type="molecule type" value="Genomic_DNA"/>
</dbReference>
<dbReference type="RefSeq" id="WP_035179925.1">
    <property type="nucleotide sequence ID" value="NZ_AZFY01000104.1"/>
</dbReference>
<protein>
    <recommendedName>
        <fullName evidence="11">Probable nicotinate-nucleotide pyrophosphorylase [carboxylating]</fullName>
        <ecNumber evidence="5">2.4.2.19</ecNumber>
    </recommendedName>
    <alternativeName>
        <fullName evidence="9">Quinolinate phosphoribosyltransferase [decarboxylating]</fullName>
    </alternativeName>
</protein>
<dbReference type="InterPro" id="IPR037128">
    <property type="entry name" value="Quinolinate_PRibosylTase_N_sf"/>
</dbReference>
<evidence type="ECO:0000256" key="4">
    <source>
        <dbReference type="ARBA" id="ARBA00011218"/>
    </source>
</evidence>
<dbReference type="PANTHER" id="PTHR32179:SF3">
    <property type="entry name" value="NICOTINATE-NUCLEOTIDE PYROPHOSPHORYLASE [CARBOXYLATING]"/>
    <property type="match status" value="1"/>
</dbReference>
<evidence type="ECO:0000256" key="11">
    <source>
        <dbReference type="ARBA" id="ARBA00069173"/>
    </source>
</evidence>
<dbReference type="Gene3D" id="3.20.20.70">
    <property type="entry name" value="Aldolase class I"/>
    <property type="match status" value="1"/>
</dbReference>
<evidence type="ECO:0000256" key="3">
    <source>
        <dbReference type="ARBA" id="ARBA00009400"/>
    </source>
</evidence>
<dbReference type="InterPro" id="IPR002638">
    <property type="entry name" value="Quinolinate_PRibosylTrfase_C"/>
</dbReference>
<evidence type="ECO:0000256" key="2">
    <source>
        <dbReference type="ARBA" id="ARBA00004893"/>
    </source>
</evidence>
<dbReference type="NCBIfam" id="TIGR00078">
    <property type="entry name" value="nadC"/>
    <property type="match status" value="1"/>
</dbReference>
<evidence type="ECO:0000256" key="10">
    <source>
        <dbReference type="ARBA" id="ARBA00047445"/>
    </source>
</evidence>
<evidence type="ECO:0000313" key="17">
    <source>
        <dbReference type="Proteomes" id="UP000019488"/>
    </source>
</evidence>
<comment type="pathway">
    <text evidence="2">Cofactor biosynthesis; NAD(+) biosynthesis; nicotinate D-ribonucleotide from quinolinate: step 1/1.</text>
</comment>
<comment type="catalytic activity">
    <reaction evidence="10">
        <text>nicotinate beta-D-ribonucleotide + CO2 + diphosphate = quinolinate + 5-phospho-alpha-D-ribose 1-diphosphate + 2 H(+)</text>
        <dbReference type="Rhea" id="RHEA:12733"/>
        <dbReference type="ChEBI" id="CHEBI:15378"/>
        <dbReference type="ChEBI" id="CHEBI:16526"/>
        <dbReference type="ChEBI" id="CHEBI:29959"/>
        <dbReference type="ChEBI" id="CHEBI:33019"/>
        <dbReference type="ChEBI" id="CHEBI:57502"/>
        <dbReference type="ChEBI" id="CHEBI:58017"/>
        <dbReference type="EC" id="2.4.2.19"/>
    </reaction>
</comment>
<gene>
    <name evidence="16" type="ORF">FD41_GL000624</name>
    <name evidence="15" type="ORF">JCM14108_1879</name>
</gene>
<dbReference type="Proteomes" id="UP000051966">
    <property type="component" value="Unassembled WGS sequence"/>
</dbReference>
<dbReference type="PATRIC" id="fig|1423743.5.peg.638"/>
<dbReference type="InterPro" id="IPR036068">
    <property type="entry name" value="Nicotinate_pribotase-like_C"/>
</dbReference>
<keyword evidence="18" id="KW-1185">Reference proteome</keyword>